<dbReference type="EMBL" id="CM051401">
    <property type="protein sequence ID" value="KAJ4712002.1"/>
    <property type="molecule type" value="Genomic_DNA"/>
</dbReference>
<organism evidence="1 2">
    <name type="scientific">Melia azedarach</name>
    <name type="common">Chinaberry tree</name>
    <dbReference type="NCBI Taxonomy" id="155640"/>
    <lineage>
        <taxon>Eukaryota</taxon>
        <taxon>Viridiplantae</taxon>
        <taxon>Streptophyta</taxon>
        <taxon>Embryophyta</taxon>
        <taxon>Tracheophyta</taxon>
        <taxon>Spermatophyta</taxon>
        <taxon>Magnoliopsida</taxon>
        <taxon>eudicotyledons</taxon>
        <taxon>Gunneridae</taxon>
        <taxon>Pentapetalae</taxon>
        <taxon>rosids</taxon>
        <taxon>malvids</taxon>
        <taxon>Sapindales</taxon>
        <taxon>Meliaceae</taxon>
        <taxon>Melia</taxon>
    </lineage>
</organism>
<evidence type="ECO:0000313" key="2">
    <source>
        <dbReference type="Proteomes" id="UP001164539"/>
    </source>
</evidence>
<reference evidence="1 2" key="1">
    <citation type="journal article" date="2023" name="Science">
        <title>Complex scaffold remodeling in plant triterpene biosynthesis.</title>
        <authorList>
            <person name="De La Pena R."/>
            <person name="Hodgson H."/>
            <person name="Liu J.C."/>
            <person name="Stephenson M.J."/>
            <person name="Martin A.C."/>
            <person name="Owen C."/>
            <person name="Harkess A."/>
            <person name="Leebens-Mack J."/>
            <person name="Jimenez L.E."/>
            <person name="Osbourn A."/>
            <person name="Sattely E.S."/>
        </authorList>
    </citation>
    <scope>NUCLEOTIDE SEQUENCE [LARGE SCALE GENOMIC DNA]</scope>
    <source>
        <strain evidence="2">cv. JPN11</strain>
        <tissue evidence="1">Leaf</tissue>
    </source>
</reference>
<comment type="caution">
    <text evidence="1">The sequence shown here is derived from an EMBL/GenBank/DDBJ whole genome shotgun (WGS) entry which is preliminary data.</text>
</comment>
<keyword evidence="2" id="KW-1185">Reference proteome</keyword>
<proteinExistence type="predicted"/>
<name>A0ACC1XMA5_MELAZ</name>
<accession>A0ACC1XMA5</accession>
<dbReference type="Proteomes" id="UP001164539">
    <property type="component" value="Chromosome 8"/>
</dbReference>
<sequence length="312" mass="35169">MSDFVCMDWDLQAIVRGCSSELSTPVMDIPRRQSCFPPPSLQQDVFFKFPDICESTTIFDELEQLYKPFYPQTTITSTTSMSVPLEVKKPKKMRKPRPVSISANGTINIDEAAQPKKGRKNQQKRVVQQVTDALSCDMWAWRKYGQKPIKGSPYPRSYYRCSSSKGCLARKQVERSSTDPGQFIITYSAEHNHTHPIRRSSLAGSTRSKTLMRSTVPAATSQPADQAQTVLSPITPLARSIEDEFVQENIKKGEEGNVFENGGEEVMPDLSDELFSSLQDLEDLLFDQFTEDISDDKTWFIDESATIPTQGL</sequence>
<protein>
    <submittedName>
        <fullName evidence="1">WRKY family transcription factor</fullName>
    </submittedName>
</protein>
<gene>
    <name evidence="1" type="ORF">OWV82_014323</name>
</gene>
<evidence type="ECO:0000313" key="1">
    <source>
        <dbReference type="EMBL" id="KAJ4712002.1"/>
    </source>
</evidence>